<name>A0ABU9YK78_9PROT</name>
<dbReference type="Proteomes" id="UP001413721">
    <property type="component" value="Unassembled WGS sequence"/>
</dbReference>
<organism evidence="2 3">
    <name type="scientific">Tistrella arctica</name>
    <dbReference type="NCBI Taxonomy" id="3133430"/>
    <lineage>
        <taxon>Bacteria</taxon>
        <taxon>Pseudomonadati</taxon>
        <taxon>Pseudomonadota</taxon>
        <taxon>Alphaproteobacteria</taxon>
        <taxon>Geminicoccales</taxon>
        <taxon>Geminicoccaceae</taxon>
        <taxon>Tistrella</taxon>
    </lineage>
</organism>
<evidence type="ECO:0000259" key="1">
    <source>
        <dbReference type="Pfam" id="PF21880"/>
    </source>
</evidence>
<evidence type="ECO:0000313" key="3">
    <source>
        <dbReference type="Proteomes" id="UP001413721"/>
    </source>
</evidence>
<dbReference type="EMBL" id="JBBKTW010000004">
    <property type="protein sequence ID" value="MEN2989220.1"/>
    <property type="molecule type" value="Genomic_DNA"/>
</dbReference>
<proteinExistence type="predicted"/>
<sequence length="107" mass="11877">MTVVFRSPDQLTAADFEAAIDSPFEVPGPSPDLPLERLILRQVVRQDPVEPSTRERFSLFLHGSRTDVAIDGQIVGLVHEVLGAMRLFMVPIGRNADGTVRYQIVFS</sequence>
<protein>
    <recommendedName>
        <fullName evidence="1">DUF6916 domain-containing protein</fullName>
    </recommendedName>
</protein>
<comment type="caution">
    <text evidence="2">The sequence shown here is derived from an EMBL/GenBank/DDBJ whole genome shotgun (WGS) entry which is preliminary data.</text>
</comment>
<keyword evidence="3" id="KW-1185">Reference proteome</keyword>
<dbReference type="InterPro" id="IPR054209">
    <property type="entry name" value="DUF6916"/>
</dbReference>
<feature type="domain" description="DUF6916" evidence="1">
    <location>
        <begin position="11"/>
        <end position="106"/>
    </location>
</feature>
<accession>A0ABU9YK78</accession>
<dbReference type="RefSeq" id="WP_345933971.1">
    <property type="nucleotide sequence ID" value="NZ_JBBKTV010000006.1"/>
</dbReference>
<evidence type="ECO:0000313" key="2">
    <source>
        <dbReference type="EMBL" id="MEN2989220.1"/>
    </source>
</evidence>
<dbReference type="Pfam" id="PF21880">
    <property type="entry name" value="DUF6916"/>
    <property type="match status" value="1"/>
</dbReference>
<reference evidence="2 3" key="1">
    <citation type="submission" date="2024-03" db="EMBL/GenBank/DDBJ databases">
        <title>High-quality draft genome sequencing of Tistrella sp. BH-R2-4.</title>
        <authorList>
            <person name="Dong C."/>
        </authorList>
    </citation>
    <scope>NUCLEOTIDE SEQUENCE [LARGE SCALE GENOMIC DNA]</scope>
    <source>
        <strain evidence="2 3">BH-R2-4</strain>
    </source>
</reference>
<gene>
    <name evidence="2" type="ORF">WG926_12970</name>
</gene>